<evidence type="ECO:0000313" key="8">
    <source>
        <dbReference type="Proteomes" id="UP000028181"/>
    </source>
</evidence>
<dbReference type="HOGENOM" id="CLU_070764_9_0_5"/>
<evidence type="ECO:0000256" key="5">
    <source>
        <dbReference type="ARBA" id="ARBA00023002"/>
    </source>
</evidence>
<dbReference type="GeneID" id="24261279"/>
<dbReference type="PANTHER" id="PTHR43673">
    <property type="entry name" value="NAD(P)H NITROREDUCTASE YDGI-RELATED"/>
    <property type="match status" value="1"/>
</dbReference>
<proteinExistence type="inferred from homology"/>
<dbReference type="PATRIC" id="fig|1028800.3.peg.5512"/>
<dbReference type="eggNOG" id="COG0778">
    <property type="taxonomic scope" value="Bacteria"/>
</dbReference>
<dbReference type="KEGG" id="ngg:RG540_PA08820"/>
<dbReference type="Proteomes" id="UP000028181">
    <property type="component" value="Plasmid pHAMBI540a"/>
</dbReference>
<geneLocation type="plasmid" evidence="8">
    <name>II</name>
</geneLocation>
<reference evidence="8" key="1">
    <citation type="journal article" date="2014" name="BMC Genomics">
        <title>Genome sequencing of two Neorhizobium galegae strains reveals a noeT gene responsible for the unusual acetylation of the nodulation factors.</title>
        <authorList>
            <person name="Osterman J."/>
            <person name="Marsh J."/>
            <person name="Laine P.K."/>
            <person name="Zeng Z."/>
            <person name="Alatalo E."/>
            <person name="Sullivan J.T."/>
            <person name="Young J.P."/>
            <person name="Thomas-Oates J."/>
            <person name="Paulin L."/>
            <person name="Lindstrom K."/>
        </authorList>
    </citation>
    <scope>NUCLEOTIDE SEQUENCE [LARGE SCALE GENOMIC DNA]</scope>
    <source>
        <strain evidence="8">HAMBI 540</strain>
    </source>
</reference>
<dbReference type="SUPFAM" id="SSF55469">
    <property type="entry name" value="FMN-dependent nitroreductase-like"/>
    <property type="match status" value="1"/>
</dbReference>
<gene>
    <name evidence="7" type="ORF">RG540_PA08820</name>
</gene>
<keyword evidence="8" id="KW-1185">Reference proteome</keyword>
<dbReference type="PANTHER" id="PTHR43673:SF2">
    <property type="entry name" value="NITROREDUCTASE"/>
    <property type="match status" value="1"/>
</dbReference>
<dbReference type="EMBL" id="HG938354">
    <property type="protein sequence ID" value="CDN51558.1"/>
    <property type="molecule type" value="Genomic_DNA"/>
</dbReference>
<evidence type="ECO:0000256" key="2">
    <source>
        <dbReference type="ARBA" id="ARBA00007118"/>
    </source>
</evidence>
<dbReference type="GO" id="GO:0016491">
    <property type="term" value="F:oxidoreductase activity"/>
    <property type="evidence" value="ECO:0007669"/>
    <property type="project" value="UniProtKB-KW"/>
</dbReference>
<dbReference type="CDD" id="cd02136">
    <property type="entry name" value="PnbA_NfnB-like"/>
    <property type="match status" value="1"/>
</dbReference>
<evidence type="ECO:0000259" key="6">
    <source>
        <dbReference type="Pfam" id="PF00881"/>
    </source>
</evidence>
<evidence type="ECO:0000256" key="3">
    <source>
        <dbReference type="ARBA" id="ARBA00022630"/>
    </source>
</evidence>
<protein>
    <submittedName>
        <fullName evidence="7">Nitrobenzene nitroreductase</fullName>
    </submittedName>
</protein>
<keyword evidence="4" id="KW-0288">FMN</keyword>
<evidence type="ECO:0000313" key="7">
    <source>
        <dbReference type="EMBL" id="CDN51558.1"/>
    </source>
</evidence>
<organism evidence="7 8">
    <name type="scientific">Neorhizobium galegae bv. orientalis str. HAMBI 540</name>
    <dbReference type="NCBI Taxonomy" id="1028800"/>
    <lineage>
        <taxon>Bacteria</taxon>
        <taxon>Pseudomonadati</taxon>
        <taxon>Pseudomonadota</taxon>
        <taxon>Alphaproteobacteria</taxon>
        <taxon>Hyphomicrobiales</taxon>
        <taxon>Rhizobiaceae</taxon>
        <taxon>Rhizobium/Agrobacterium group</taxon>
        <taxon>Neorhizobium</taxon>
    </lineage>
</organism>
<feature type="domain" description="Nitroreductase" evidence="6">
    <location>
        <begin position="20"/>
        <end position="208"/>
    </location>
</feature>
<evidence type="ECO:0000256" key="1">
    <source>
        <dbReference type="ARBA" id="ARBA00001917"/>
    </source>
</evidence>
<keyword evidence="7" id="KW-0614">Plasmid</keyword>
<dbReference type="OrthoDB" id="9802510at2"/>
<evidence type="ECO:0000256" key="4">
    <source>
        <dbReference type="ARBA" id="ARBA00022643"/>
    </source>
</evidence>
<sequence length="235" mass="26208">MDSNVGSVSDTASIVDGVMRGRFANRYYLDRQLDRAAVRQIVDVARHAGTGANVQPWHVHLVAGHAKDSLIEALRIAHESEAGAHTSEYTYLAADLPEPYASRRREFGAVFYGALGISIEDHAARALQTSRNYRFFDAPIGLIFTIDRRLETGSWLDLGMFIQNVMLAAVARGLDTCPQEFFSRYHAVIRDELSLRPEELVVCGMSMGFGDPEWARKRPHMPKAPVEDIASFHGF</sequence>
<comment type="cofactor">
    <cofactor evidence="1">
        <name>FMN</name>
        <dbReference type="ChEBI" id="CHEBI:58210"/>
    </cofactor>
</comment>
<keyword evidence="3" id="KW-0285">Flavoprotein</keyword>
<dbReference type="AlphaFoldDB" id="A0A068SZG6"/>
<name>A0A068SZG6_NEOGA</name>
<dbReference type="InterPro" id="IPR000415">
    <property type="entry name" value="Nitroreductase-like"/>
</dbReference>
<dbReference type="RefSeq" id="WP_041365075.1">
    <property type="nucleotide sequence ID" value="NZ_HG938354.1"/>
</dbReference>
<keyword evidence="5" id="KW-0560">Oxidoreductase</keyword>
<dbReference type="Pfam" id="PF00881">
    <property type="entry name" value="Nitroreductase"/>
    <property type="match status" value="1"/>
</dbReference>
<dbReference type="Gene3D" id="3.40.109.10">
    <property type="entry name" value="NADH Oxidase"/>
    <property type="match status" value="1"/>
</dbReference>
<accession>A0A068SZG6</accession>
<comment type="similarity">
    <text evidence="2">Belongs to the nitroreductase family.</text>
</comment>
<dbReference type="InterPro" id="IPR029479">
    <property type="entry name" value="Nitroreductase"/>
</dbReference>